<gene>
    <name evidence="1" type="ORF">Cha6605_0104</name>
</gene>
<proteinExistence type="predicted"/>
<dbReference type="AlphaFoldDB" id="K9UAG4"/>
<dbReference type="RefSeq" id="WP_015157606.1">
    <property type="nucleotide sequence ID" value="NC_019697.1"/>
</dbReference>
<accession>K9UAG4</accession>
<keyword evidence="2" id="KW-1185">Reference proteome</keyword>
<name>K9UAG4_CHAP6</name>
<evidence type="ECO:0000313" key="2">
    <source>
        <dbReference type="Proteomes" id="UP000010366"/>
    </source>
</evidence>
<sequence>MNNNYPQLLIVLSLMMQPSLNVCDSKQVSQPAAERFFTADRLDPEWFTPSTLEIDNLSEFQKK</sequence>
<dbReference type="STRING" id="1173020.Cha6605_0104"/>
<organism evidence="1 2">
    <name type="scientific">Chamaesiphon minutus (strain ATCC 27169 / PCC 6605)</name>
    <dbReference type="NCBI Taxonomy" id="1173020"/>
    <lineage>
        <taxon>Bacteria</taxon>
        <taxon>Bacillati</taxon>
        <taxon>Cyanobacteriota</taxon>
        <taxon>Cyanophyceae</taxon>
        <taxon>Gomontiellales</taxon>
        <taxon>Chamaesiphonaceae</taxon>
        <taxon>Chamaesiphon</taxon>
    </lineage>
</organism>
<evidence type="ECO:0000313" key="1">
    <source>
        <dbReference type="EMBL" id="AFY91411.1"/>
    </source>
</evidence>
<reference evidence="1 2" key="1">
    <citation type="submission" date="2012-05" db="EMBL/GenBank/DDBJ databases">
        <title>Finished chromosome of genome of Chamaesiphon sp. PCC 6605.</title>
        <authorList>
            <consortium name="US DOE Joint Genome Institute"/>
            <person name="Gugger M."/>
            <person name="Coursin T."/>
            <person name="Rippka R."/>
            <person name="Tandeau De Marsac N."/>
            <person name="Huntemann M."/>
            <person name="Wei C.-L."/>
            <person name="Han J."/>
            <person name="Detter J.C."/>
            <person name="Han C."/>
            <person name="Tapia R."/>
            <person name="Chen A."/>
            <person name="Kyrpides N."/>
            <person name="Mavromatis K."/>
            <person name="Markowitz V."/>
            <person name="Szeto E."/>
            <person name="Ivanova N."/>
            <person name="Pagani I."/>
            <person name="Pati A."/>
            <person name="Goodwin L."/>
            <person name="Nordberg H.P."/>
            <person name="Cantor M.N."/>
            <person name="Hua S.X."/>
            <person name="Woyke T."/>
            <person name="Kerfeld C.A."/>
        </authorList>
    </citation>
    <scope>NUCLEOTIDE SEQUENCE [LARGE SCALE GENOMIC DNA]</scope>
    <source>
        <strain evidence="2">ATCC 27169 / PCC 6605</strain>
    </source>
</reference>
<dbReference type="KEGG" id="cmp:Cha6605_0104"/>
<dbReference type="OrthoDB" id="9915012at2"/>
<dbReference type="Proteomes" id="UP000010366">
    <property type="component" value="Chromosome"/>
</dbReference>
<dbReference type="EMBL" id="CP003600">
    <property type="protein sequence ID" value="AFY91411.1"/>
    <property type="molecule type" value="Genomic_DNA"/>
</dbReference>
<protein>
    <submittedName>
        <fullName evidence="1">Uncharacterized protein</fullName>
    </submittedName>
</protein>
<dbReference type="HOGENOM" id="CLU_2877586_0_0_3"/>